<accession>A0A134BDD9</accession>
<evidence type="ECO:0000313" key="1">
    <source>
        <dbReference type="EMBL" id="KXB77972.1"/>
    </source>
</evidence>
<organism evidence="1 2">
    <name type="scientific">Porphyromonas somerae</name>
    <dbReference type="NCBI Taxonomy" id="322095"/>
    <lineage>
        <taxon>Bacteria</taxon>
        <taxon>Pseudomonadati</taxon>
        <taxon>Bacteroidota</taxon>
        <taxon>Bacteroidia</taxon>
        <taxon>Bacteroidales</taxon>
        <taxon>Porphyromonadaceae</taxon>
        <taxon>Porphyromonas</taxon>
    </lineage>
</organism>
<sequence length="62" mass="7037">MILGCFSLLCLLHSEISPLKGHSSAAHHLRCTYSHRPSPQPVSPLTPYYLDRLHRREAQRGT</sequence>
<name>A0A134BDD9_9PORP</name>
<evidence type="ECO:0000313" key="2">
    <source>
        <dbReference type="Proteomes" id="UP000070224"/>
    </source>
</evidence>
<dbReference type="Proteomes" id="UP000070224">
    <property type="component" value="Unassembled WGS sequence"/>
</dbReference>
<dbReference type="STRING" id="322095.HMPREF3185_00315"/>
<keyword evidence="2" id="KW-1185">Reference proteome</keyword>
<dbReference type="AlphaFoldDB" id="A0A134BDD9"/>
<comment type="caution">
    <text evidence="1">The sequence shown here is derived from an EMBL/GenBank/DDBJ whole genome shotgun (WGS) entry which is preliminary data.</text>
</comment>
<reference evidence="2" key="1">
    <citation type="submission" date="2016-01" db="EMBL/GenBank/DDBJ databases">
        <authorList>
            <person name="Mitreva M."/>
            <person name="Pepin K.H."/>
            <person name="Mihindukulasuriya K.A."/>
            <person name="Fulton R."/>
            <person name="Fronick C."/>
            <person name="O'Laughlin M."/>
            <person name="Miner T."/>
            <person name="Herter B."/>
            <person name="Rosa B.A."/>
            <person name="Cordes M."/>
            <person name="Tomlinson C."/>
            <person name="Wollam A."/>
            <person name="Palsikar V.B."/>
            <person name="Mardis E.R."/>
            <person name="Wilson R.K."/>
        </authorList>
    </citation>
    <scope>NUCLEOTIDE SEQUENCE [LARGE SCALE GENOMIC DNA]</scope>
    <source>
        <strain evidence="2">KA00683</strain>
    </source>
</reference>
<dbReference type="EMBL" id="LSDK01000021">
    <property type="protein sequence ID" value="KXB77972.1"/>
    <property type="molecule type" value="Genomic_DNA"/>
</dbReference>
<proteinExistence type="predicted"/>
<gene>
    <name evidence="1" type="ORF">HMPREF3185_00315</name>
</gene>
<protein>
    <submittedName>
        <fullName evidence="1">Uncharacterized protein</fullName>
    </submittedName>
</protein>